<sequence>MKLLTVLMLIALPVSCFAGSGCPLFEKMVDKIASSEVDVDQFLEDFQEFVDDEDTANAIKEMNQFFLDQDDETLENFQVILVISIFSLSVLNPQDRASRF</sequence>
<keyword evidence="2" id="KW-0964">Secreted</keyword>
<dbReference type="Ensembl" id="ENSRFET00010032972.1">
    <property type="protein sequence ID" value="ENSRFEP00010030403.1"/>
    <property type="gene ID" value="ENSRFEG00010020158.1"/>
</dbReference>
<feature type="chain" id="PRO_5025660089" evidence="3">
    <location>
        <begin position="19"/>
        <end position="100"/>
    </location>
</feature>
<dbReference type="FunCoup" id="A0A671G3B9">
    <property type="interactions" value="2"/>
</dbReference>
<dbReference type="GO" id="GO:0005615">
    <property type="term" value="C:extracellular space"/>
    <property type="evidence" value="ECO:0007669"/>
    <property type="project" value="TreeGrafter"/>
</dbReference>
<evidence type="ECO:0000256" key="2">
    <source>
        <dbReference type="ARBA" id="ARBA00022525"/>
    </source>
</evidence>
<dbReference type="InterPro" id="IPR016126">
    <property type="entry name" value="Secretoglobin"/>
</dbReference>
<name>A0A671G3B9_RHIFE</name>
<evidence type="ECO:0000256" key="3">
    <source>
        <dbReference type="SAM" id="SignalP"/>
    </source>
</evidence>
<dbReference type="PROSITE" id="PS51311">
    <property type="entry name" value="SCGB"/>
    <property type="match status" value="1"/>
</dbReference>
<dbReference type="GeneTree" id="ENSGT00390000013802"/>
<dbReference type="PANTHER" id="PTHR14037">
    <property type="entry name" value="MAMMAGLOBIN-RELATED"/>
    <property type="match status" value="1"/>
</dbReference>
<dbReference type="Proteomes" id="UP000472240">
    <property type="component" value="Unplaced"/>
</dbReference>
<reference evidence="4" key="2">
    <citation type="submission" date="2025-09" db="UniProtKB">
        <authorList>
            <consortium name="Ensembl"/>
        </authorList>
    </citation>
    <scope>IDENTIFICATION</scope>
</reference>
<keyword evidence="3" id="KW-0732">Signal</keyword>
<dbReference type="OMA" id="ERSEINC"/>
<evidence type="ECO:0000313" key="4">
    <source>
        <dbReference type="Ensembl" id="ENSRFEP00010030403.1"/>
    </source>
</evidence>
<proteinExistence type="predicted"/>
<reference evidence="4" key="1">
    <citation type="submission" date="2025-08" db="UniProtKB">
        <authorList>
            <consortium name="Ensembl"/>
        </authorList>
    </citation>
    <scope>IDENTIFICATION</scope>
</reference>
<dbReference type="Pfam" id="PF01099">
    <property type="entry name" value="Uteroglobin"/>
    <property type="match status" value="1"/>
</dbReference>
<keyword evidence="5" id="KW-1185">Reference proteome</keyword>
<feature type="signal peptide" evidence="3">
    <location>
        <begin position="1"/>
        <end position="18"/>
    </location>
</feature>
<organism evidence="4 5">
    <name type="scientific">Rhinolophus ferrumequinum</name>
    <name type="common">Greater horseshoe bat</name>
    <dbReference type="NCBI Taxonomy" id="59479"/>
    <lineage>
        <taxon>Eukaryota</taxon>
        <taxon>Metazoa</taxon>
        <taxon>Chordata</taxon>
        <taxon>Craniata</taxon>
        <taxon>Vertebrata</taxon>
        <taxon>Euteleostomi</taxon>
        <taxon>Mammalia</taxon>
        <taxon>Eutheria</taxon>
        <taxon>Laurasiatheria</taxon>
        <taxon>Chiroptera</taxon>
        <taxon>Yinpterochiroptera</taxon>
        <taxon>Rhinolophoidea</taxon>
        <taxon>Rhinolophidae</taxon>
        <taxon>Rhinolophinae</taxon>
        <taxon>Rhinolophus</taxon>
    </lineage>
</organism>
<protein>
    <submittedName>
        <fullName evidence="4">Uncharacterized protein</fullName>
    </submittedName>
</protein>
<dbReference type="PANTHER" id="PTHR14037:SF4">
    <property type="entry name" value="MAMMAGLOBIN-B"/>
    <property type="match status" value="1"/>
</dbReference>
<evidence type="ECO:0000256" key="1">
    <source>
        <dbReference type="ARBA" id="ARBA00004613"/>
    </source>
</evidence>
<evidence type="ECO:0000313" key="5">
    <source>
        <dbReference type="Proteomes" id="UP000472240"/>
    </source>
</evidence>
<comment type="subcellular location">
    <subcellularLocation>
        <location evidence="1">Secreted</location>
    </subcellularLocation>
</comment>
<dbReference type="GO" id="GO:0030521">
    <property type="term" value="P:androgen receptor signaling pathway"/>
    <property type="evidence" value="ECO:0007669"/>
    <property type="project" value="TreeGrafter"/>
</dbReference>
<dbReference type="PROSITE" id="PS51257">
    <property type="entry name" value="PROKAR_LIPOPROTEIN"/>
    <property type="match status" value="1"/>
</dbReference>
<dbReference type="InterPro" id="IPR035960">
    <property type="entry name" value="Secretoglobin_sf"/>
</dbReference>
<dbReference type="AlphaFoldDB" id="A0A671G3B9"/>
<accession>A0A671G3B9</accession>
<dbReference type="InParanoid" id="A0A671G3B9"/>
<dbReference type="SUPFAM" id="SSF48201">
    <property type="entry name" value="Uteroglobin-like"/>
    <property type="match status" value="1"/>
</dbReference>